<feature type="transmembrane region" description="Helical" evidence="1">
    <location>
        <begin position="48"/>
        <end position="69"/>
    </location>
</feature>
<evidence type="ECO:0000313" key="3">
    <source>
        <dbReference type="Proteomes" id="UP000613840"/>
    </source>
</evidence>
<dbReference type="PANTHER" id="PTHR36832">
    <property type="entry name" value="SLR1174 PROTEIN-RELATED"/>
    <property type="match status" value="1"/>
</dbReference>
<reference evidence="2" key="1">
    <citation type="journal article" date="2014" name="Int. J. Syst. Evol. Microbiol.">
        <title>Complete genome sequence of Corynebacterium casei LMG S-19264T (=DSM 44701T), isolated from a smear-ripened cheese.</title>
        <authorList>
            <consortium name="US DOE Joint Genome Institute (JGI-PGF)"/>
            <person name="Walter F."/>
            <person name="Albersmeier A."/>
            <person name="Kalinowski J."/>
            <person name="Ruckert C."/>
        </authorList>
    </citation>
    <scope>NUCLEOTIDE SEQUENCE</scope>
    <source>
        <strain evidence="2">CGMCC 4.7306</strain>
    </source>
</reference>
<protein>
    <submittedName>
        <fullName evidence="2">ABC transporter permease</fullName>
    </submittedName>
</protein>
<dbReference type="InterPro" id="IPR010390">
    <property type="entry name" value="ABC-2_transporter-like"/>
</dbReference>
<evidence type="ECO:0000256" key="1">
    <source>
        <dbReference type="SAM" id="Phobius"/>
    </source>
</evidence>
<keyword evidence="1" id="KW-1133">Transmembrane helix</keyword>
<feature type="transmembrane region" description="Helical" evidence="1">
    <location>
        <begin position="134"/>
        <end position="155"/>
    </location>
</feature>
<sequence>MTAPSRTRPDQLEPAPDFSRFSWRALRQYYRGEFAASVAVNVAYRGSVGIWVVTSVIQPIVMIVVWRTVAGPTGMVGGYTAGRFVTYFAIMMLVNHLTFIWLMWEFEWRVREGTFSPLLLRPIHPIHKDISDNVAYKMIGLIGILPAMVILIVAFRGDLSGMDPLQLVASVPALVGGAVLRFMIEWVLALSAFWLTKTTALNNFYMSVQTFLSGGFAPLTVFPPLIAAIANWSPFPWTQAFVANIAMGRTTGASILYGYGVQAVWVAAAFGLLRLVWSRAVRRYSAVGA</sequence>
<proteinExistence type="predicted"/>
<keyword evidence="1" id="KW-0472">Membrane</keyword>
<name>A0A917S3H9_9ACTN</name>
<reference evidence="2" key="2">
    <citation type="submission" date="2020-09" db="EMBL/GenBank/DDBJ databases">
        <authorList>
            <person name="Sun Q."/>
            <person name="Zhou Y."/>
        </authorList>
    </citation>
    <scope>NUCLEOTIDE SEQUENCE</scope>
    <source>
        <strain evidence="2">CGMCC 4.7306</strain>
    </source>
</reference>
<keyword evidence="1" id="KW-0812">Transmembrane</keyword>
<dbReference type="Pfam" id="PF06182">
    <property type="entry name" value="ABC2_membrane_6"/>
    <property type="match status" value="1"/>
</dbReference>
<keyword evidence="3" id="KW-1185">Reference proteome</keyword>
<dbReference type="PANTHER" id="PTHR36832:SF1">
    <property type="entry name" value="SLR1174 PROTEIN"/>
    <property type="match status" value="1"/>
</dbReference>
<feature type="transmembrane region" description="Helical" evidence="1">
    <location>
        <begin position="167"/>
        <end position="195"/>
    </location>
</feature>
<accession>A0A917S3H9</accession>
<dbReference type="RefSeq" id="WP_188894257.1">
    <property type="nucleotide sequence ID" value="NZ_BMMZ01000002.1"/>
</dbReference>
<feature type="transmembrane region" description="Helical" evidence="1">
    <location>
        <begin position="255"/>
        <end position="277"/>
    </location>
</feature>
<dbReference type="EMBL" id="BMMZ01000002">
    <property type="protein sequence ID" value="GGL55308.1"/>
    <property type="molecule type" value="Genomic_DNA"/>
</dbReference>
<evidence type="ECO:0000313" key="2">
    <source>
        <dbReference type="EMBL" id="GGL55308.1"/>
    </source>
</evidence>
<dbReference type="AlphaFoldDB" id="A0A917S3H9"/>
<dbReference type="Proteomes" id="UP000613840">
    <property type="component" value="Unassembled WGS sequence"/>
</dbReference>
<gene>
    <name evidence="2" type="ORF">GCM10011575_12140</name>
</gene>
<feature type="transmembrane region" description="Helical" evidence="1">
    <location>
        <begin position="84"/>
        <end position="104"/>
    </location>
</feature>
<organism evidence="2 3">
    <name type="scientific">Microlunatus endophyticus</name>
    <dbReference type="NCBI Taxonomy" id="1716077"/>
    <lineage>
        <taxon>Bacteria</taxon>
        <taxon>Bacillati</taxon>
        <taxon>Actinomycetota</taxon>
        <taxon>Actinomycetes</taxon>
        <taxon>Propionibacteriales</taxon>
        <taxon>Propionibacteriaceae</taxon>
        <taxon>Microlunatus</taxon>
    </lineage>
</organism>
<feature type="transmembrane region" description="Helical" evidence="1">
    <location>
        <begin position="216"/>
        <end position="235"/>
    </location>
</feature>
<comment type="caution">
    <text evidence="2">The sequence shown here is derived from an EMBL/GenBank/DDBJ whole genome shotgun (WGS) entry which is preliminary data.</text>
</comment>